<reference evidence="1 2" key="1">
    <citation type="submission" date="2017-01" db="EMBL/GenBank/DDBJ databases">
        <title>Complete genome sequence of esterase-producing bacterium Croceicoccus marinus E4A9.</title>
        <authorList>
            <person name="Wu Y.-H."/>
            <person name="Cheng H."/>
            <person name="Xu L."/>
            <person name="Huo Y.-Y."/>
            <person name="Wang C.-S."/>
            <person name="Xu X.-W."/>
        </authorList>
    </citation>
    <scope>NUCLEOTIDE SEQUENCE [LARGE SCALE GENOMIC DNA]</scope>
    <source>
        <strain evidence="1 2">E4A9</strain>
    </source>
</reference>
<proteinExistence type="predicted"/>
<organism evidence="1 2">
    <name type="scientific">Croceicoccus marinus</name>
    <dbReference type="NCBI Taxonomy" id="450378"/>
    <lineage>
        <taxon>Bacteria</taxon>
        <taxon>Pseudomonadati</taxon>
        <taxon>Pseudomonadota</taxon>
        <taxon>Alphaproteobacteria</taxon>
        <taxon>Sphingomonadales</taxon>
        <taxon>Erythrobacteraceae</taxon>
        <taxon>Croceicoccus</taxon>
    </lineage>
</organism>
<evidence type="ECO:0000313" key="2">
    <source>
        <dbReference type="Proteomes" id="UP000195807"/>
    </source>
</evidence>
<gene>
    <name evidence="1" type="ORF">A9D14_08250</name>
</gene>
<keyword evidence="2" id="KW-1185">Reference proteome</keyword>
<dbReference type="Proteomes" id="UP000195807">
    <property type="component" value="Chromosome"/>
</dbReference>
<dbReference type="AlphaFoldDB" id="A0A1Z1FF01"/>
<dbReference type="OrthoDB" id="7427955at2"/>
<name>A0A1Z1FF01_9SPHN</name>
<evidence type="ECO:0000313" key="1">
    <source>
        <dbReference type="EMBL" id="ARU17354.1"/>
    </source>
</evidence>
<dbReference type="EMBL" id="CP019602">
    <property type="protein sequence ID" value="ARU17354.1"/>
    <property type="molecule type" value="Genomic_DNA"/>
</dbReference>
<sequence>MSAVPARADEYSTRLVRCGAQSCLMVSGYRADPASAVRINGRLVPVEGENGWTARLPLETLREWTPPRARTIKVSLHDTGEPASSVEHVDLPIGVLGDSSRLGSLEVRAPLTMP</sequence>
<accession>A0A1Z1FF01</accession>
<dbReference type="STRING" id="450378.GCA_001661675_01654"/>
<protein>
    <submittedName>
        <fullName evidence="1">Uncharacterized protein</fullName>
    </submittedName>
</protein>
<dbReference type="KEGG" id="cman:A9D14_08250"/>